<evidence type="ECO:0000256" key="5">
    <source>
        <dbReference type="RuleBase" id="RU003657"/>
    </source>
</evidence>
<keyword evidence="7" id="KW-1185">Reference proteome</keyword>
<dbReference type="OrthoDB" id="9807749at2"/>
<evidence type="ECO:0000313" key="7">
    <source>
        <dbReference type="Proteomes" id="UP000317839"/>
    </source>
</evidence>
<evidence type="ECO:0000256" key="2">
    <source>
        <dbReference type="ARBA" id="ARBA00022605"/>
    </source>
</evidence>
<keyword evidence="2 5" id="KW-0028">Amino-acid biosynthesis</keyword>
<dbReference type="Gene3D" id="3.20.20.70">
    <property type="entry name" value="Aldolase class I"/>
    <property type="match status" value="1"/>
</dbReference>
<dbReference type="PANTHER" id="PTHR43090">
    <property type="entry name" value="1-(5-PHOSPHORIBOSYL)-5-[(5-PHOSPHORIBOSYLAMINO)METHYLIDENEAMINO] IMIDAZOLE-4-CARBOXAMIDE ISOMERASE"/>
    <property type="match status" value="1"/>
</dbReference>
<evidence type="ECO:0008006" key="8">
    <source>
        <dbReference type="Google" id="ProtNLM"/>
    </source>
</evidence>
<evidence type="ECO:0000313" key="6">
    <source>
        <dbReference type="EMBL" id="TQV72273.1"/>
    </source>
</evidence>
<dbReference type="Pfam" id="PF00977">
    <property type="entry name" value="His_biosynth"/>
    <property type="match status" value="1"/>
</dbReference>
<dbReference type="Proteomes" id="UP000317839">
    <property type="component" value="Unassembled WGS sequence"/>
</dbReference>
<protein>
    <recommendedName>
        <fullName evidence="8">1-(5-phosphoribosyl)-5-((5-phosphoribosylamino)methylideneamino)imidazole-4-carboxamide isomerase</fullName>
    </recommendedName>
</protein>
<dbReference type="GO" id="GO:0000105">
    <property type="term" value="P:L-histidine biosynthetic process"/>
    <property type="evidence" value="ECO:0007669"/>
    <property type="project" value="UniProtKB-KW"/>
</dbReference>
<comment type="pathway">
    <text evidence="4">Amino-acid biosynthesis.</text>
</comment>
<dbReference type="SUPFAM" id="SSF51366">
    <property type="entry name" value="Ribulose-phoshate binding barrel"/>
    <property type="match status" value="1"/>
</dbReference>
<gene>
    <name evidence="6" type="ORF">FLL45_18820</name>
</gene>
<name>A0A545T4X8_9GAMM</name>
<dbReference type="GO" id="GO:0003949">
    <property type="term" value="F:1-(5-phosphoribosyl)-5-[(5-phosphoribosylamino)methylideneamino]imidazole-4-carboxamide isomerase activity"/>
    <property type="evidence" value="ECO:0007669"/>
    <property type="project" value="InterPro"/>
</dbReference>
<comment type="similarity">
    <text evidence="1 5">Belongs to the HisA/HisF family.</text>
</comment>
<keyword evidence="3 5" id="KW-0368">Histidine biosynthesis</keyword>
<dbReference type="PANTHER" id="PTHR43090:SF2">
    <property type="entry name" value="1-(5-PHOSPHORIBOSYL)-5-[(5-PHOSPHORIBOSYLAMINO)METHYLIDENEAMINO] IMIDAZOLE-4-CARBOXAMIDE ISOMERASE"/>
    <property type="match status" value="1"/>
</dbReference>
<evidence type="ECO:0000256" key="3">
    <source>
        <dbReference type="ARBA" id="ARBA00023102"/>
    </source>
</evidence>
<dbReference type="InterPro" id="IPR011060">
    <property type="entry name" value="RibuloseP-bd_barrel"/>
</dbReference>
<reference evidence="6 7" key="1">
    <citation type="submission" date="2019-06" db="EMBL/GenBank/DDBJ databases">
        <title>Draft genome of Aliikangiella marina GYP-15.</title>
        <authorList>
            <person name="Wang G."/>
        </authorList>
    </citation>
    <scope>NUCLEOTIDE SEQUENCE [LARGE SCALE GENOMIC DNA]</scope>
    <source>
        <strain evidence="6 7">GYP-15</strain>
    </source>
</reference>
<dbReference type="GO" id="GO:0005737">
    <property type="term" value="C:cytoplasm"/>
    <property type="evidence" value="ECO:0007669"/>
    <property type="project" value="TreeGrafter"/>
</dbReference>
<accession>A0A545T4X8</accession>
<sequence length="241" mass="26206">MQLVPVLEIRHGKGVHTRPKNNFVDEVVKEDAMQVVTGWYQEGVRRIHVVDVDAVESGEPENVDLIAKIKQTYPDLSLQVIGGIKCIESAYVWIDAGADFLVLNGKAIRQRNLLDDICVEFPNRVLVEIDCRRGQVGVNGQTLTHLAQQLEDDGVVGLVVTDVANHNGEVNAGLASISELSSAIEIPVFANGVVDKLDDLKRLLDSQSAKPSGVLVGKAIYNGGIRLNEANSMLAQYQEAS</sequence>
<evidence type="ECO:0000256" key="1">
    <source>
        <dbReference type="ARBA" id="ARBA00009667"/>
    </source>
</evidence>
<evidence type="ECO:0000256" key="4">
    <source>
        <dbReference type="ARBA" id="ARBA00029440"/>
    </source>
</evidence>
<dbReference type="RefSeq" id="WP_142943603.1">
    <property type="nucleotide sequence ID" value="NZ_VIKR01000005.1"/>
</dbReference>
<dbReference type="AlphaFoldDB" id="A0A545T4X8"/>
<dbReference type="InterPro" id="IPR013785">
    <property type="entry name" value="Aldolase_TIM"/>
</dbReference>
<dbReference type="GO" id="GO:0000162">
    <property type="term" value="P:L-tryptophan biosynthetic process"/>
    <property type="evidence" value="ECO:0007669"/>
    <property type="project" value="TreeGrafter"/>
</dbReference>
<dbReference type="InterPro" id="IPR006062">
    <property type="entry name" value="His_biosynth"/>
</dbReference>
<dbReference type="EMBL" id="VIKR01000005">
    <property type="protein sequence ID" value="TQV72273.1"/>
    <property type="molecule type" value="Genomic_DNA"/>
</dbReference>
<comment type="caution">
    <text evidence="6">The sequence shown here is derived from an EMBL/GenBank/DDBJ whole genome shotgun (WGS) entry which is preliminary data.</text>
</comment>
<dbReference type="InterPro" id="IPR044524">
    <property type="entry name" value="Isoase_HisA-like"/>
</dbReference>
<proteinExistence type="inferred from homology"/>
<organism evidence="6 7">
    <name type="scientific">Aliikangiella marina</name>
    <dbReference type="NCBI Taxonomy" id="1712262"/>
    <lineage>
        <taxon>Bacteria</taxon>
        <taxon>Pseudomonadati</taxon>
        <taxon>Pseudomonadota</taxon>
        <taxon>Gammaproteobacteria</taxon>
        <taxon>Oceanospirillales</taxon>
        <taxon>Pleioneaceae</taxon>
        <taxon>Aliikangiella</taxon>
    </lineage>
</organism>